<gene>
    <name evidence="1" type="ORF">QTG54_000975</name>
</gene>
<sequence length="69" mass="7728">MQSPGRRRPNALHFACDVDCQLFEGEERRRDPPSYDTVHALLCANFSSAALEDADEMSPLEYASSHTLT</sequence>
<dbReference type="EMBL" id="JATAAI010000001">
    <property type="protein sequence ID" value="KAK1749036.1"/>
    <property type="molecule type" value="Genomic_DNA"/>
</dbReference>
<protein>
    <submittedName>
        <fullName evidence="1">Uncharacterized protein</fullName>
    </submittedName>
</protein>
<evidence type="ECO:0000313" key="2">
    <source>
        <dbReference type="Proteomes" id="UP001224775"/>
    </source>
</evidence>
<organism evidence="1 2">
    <name type="scientific">Skeletonema marinoi</name>
    <dbReference type="NCBI Taxonomy" id="267567"/>
    <lineage>
        <taxon>Eukaryota</taxon>
        <taxon>Sar</taxon>
        <taxon>Stramenopiles</taxon>
        <taxon>Ochrophyta</taxon>
        <taxon>Bacillariophyta</taxon>
        <taxon>Coscinodiscophyceae</taxon>
        <taxon>Thalassiosirophycidae</taxon>
        <taxon>Thalassiosirales</taxon>
        <taxon>Skeletonemataceae</taxon>
        <taxon>Skeletonema</taxon>
        <taxon>Skeletonema marinoi-dohrnii complex</taxon>
    </lineage>
</organism>
<dbReference type="Proteomes" id="UP001224775">
    <property type="component" value="Unassembled WGS sequence"/>
</dbReference>
<evidence type="ECO:0000313" key="1">
    <source>
        <dbReference type="EMBL" id="KAK1749036.1"/>
    </source>
</evidence>
<comment type="caution">
    <text evidence="1">The sequence shown here is derived from an EMBL/GenBank/DDBJ whole genome shotgun (WGS) entry which is preliminary data.</text>
</comment>
<dbReference type="AlphaFoldDB" id="A0AAD9DIF7"/>
<reference evidence="1" key="1">
    <citation type="submission" date="2023-06" db="EMBL/GenBank/DDBJ databases">
        <title>Survivors Of The Sea: Transcriptome response of Skeletonema marinoi to long-term dormancy.</title>
        <authorList>
            <person name="Pinder M.I.M."/>
            <person name="Kourtchenko O."/>
            <person name="Robertson E.K."/>
            <person name="Larsson T."/>
            <person name="Maumus F."/>
            <person name="Osuna-Cruz C.M."/>
            <person name="Vancaester E."/>
            <person name="Stenow R."/>
            <person name="Vandepoele K."/>
            <person name="Ploug H."/>
            <person name="Bruchert V."/>
            <person name="Godhe A."/>
            <person name="Topel M."/>
        </authorList>
    </citation>
    <scope>NUCLEOTIDE SEQUENCE</scope>
    <source>
        <strain evidence="1">R05AC</strain>
    </source>
</reference>
<name>A0AAD9DIF7_9STRA</name>
<accession>A0AAD9DIF7</accession>
<proteinExistence type="predicted"/>
<keyword evidence="2" id="KW-1185">Reference proteome</keyword>